<reference evidence="2 3" key="1">
    <citation type="submission" date="2020-07" db="EMBL/GenBank/DDBJ databases">
        <title>Sequencing the genomes of 1000 actinobacteria strains.</title>
        <authorList>
            <person name="Klenk H.-P."/>
        </authorList>
    </citation>
    <scope>NUCLEOTIDE SEQUENCE [LARGE SCALE GENOMIC DNA]</scope>
    <source>
        <strain evidence="2 3">DSM 24662</strain>
    </source>
</reference>
<dbReference type="EMBL" id="JACCBV010000001">
    <property type="protein sequence ID" value="NYE21496.1"/>
    <property type="molecule type" value="Genomic_DNA"/>
</dbReference>
<evidence type="ECO:0000313" key="3">
    <source>
        <dbReference type="Proteomes" id="UP000576969"/>
    </source>
</evidence>
<feature type="region of interest" description="Disordered" evidence="1">
    <location>
        <begin position="1"/>
        <end position="29"/>
    </location>
</feature>
<evidence type="ECO:0000256" key="1">
    <source>
        <dbReference type="SAM" id="MobiDB-lite"/>
    </source>
</evidence>
<gene>
    <name evidence="2" type="ORF">BJ991_003524</name>
</gene>
<comment type="caution">
    <text evidence="2">The sequence shown here is derived from an EMBL/GenBank/DDBJ whole genome shotgun (WGS) entry which is preliminary data.</text>
</comment>
<name>A0A7Y9GRX2_9MICO</name>
<dbReference type="RefSeq" id="WP_179492163.1">
    <property type="nucleotide sequence ID" value="NZ_JACCBV010000001.1"/>
</dbReference>
<evidence type="ECO:0000313" key="2">
    <source>
        <dbReference type="EMBL" id="NYE21496.1"/>
    </source>
</evidence>
<accession>A0A7Y9GRX2</accession>
<proteinExistence type="predicted"/>
<dbReference type="AlphaFoldDB" id="A0A7Y9GRX2"/>
<keyword evidence="3" id="KW-1185">Reference proteome</keyword>
<sequence>MKQVKEQTTQQSGSPHTSGGGGGGGTKTWTITGMLRVRESEIEGTSKDRALKGIEVKVQASDVSASGPWTTWGTARTDAQGAFRVTEENNGKTRFFRVQARLVASDLTVEDGSLVDLSKVDIADRNWRLIWKSSGQLSGPSVSLGTKVIASGQPHDLGSVEFRRQAMLWYLHRTTIDELKRQDAWFAIDDQVKVLYPARGGFQVSYLNGAVIHLQEGTSDWKPDVALQWFWQAWHNFHTGSTSEYFRAGFAAFAMMATMHELWGARLKKPYNRRYVAAGLSISTMDELEHEPLGVQHGLRLLRCGGRRSWWSHLFGTAQKYPDNREDADGDGKPDEPVEAGIKQRLTGRVVPVNEPDHLTFWEILRAFRADRKHGWSSDFALSEADGDGLLAFIARVASIHELSEDTHAMLIDALDPLSTKEPFEWLPQLVAAER</sequence>
<organism evidence="2 3">
    <name type="scientific">Microbacterium immunditiarum</name>
    <dbReference type="NCBI Taxonomy" id="337480"/>
    <lineage>
        <taxon>Bacteria</taxon>
        <taxon>Bacillati</taxon>
        <taxon>Actinomycetota</taxon>
        <taxon>Actinomycetes</taxon>
        <taxon>Micrococcales</taxon>
        <taxon>Microbacteriaceae</taxon>
        <taxon>Microbacterium</taxon>
    </lineage>
</organism>
<protein>
    <submittedName>
        <fullName evidence="2">Uncharacterized protein</fullName>
    </submittedName>
</protein>
<feature type="compositionally biased region" description="Low complexity" evidence="1">
    <location>
        <begin position="7"/>
        <end position="17"/>
    </location>
</feature>
<dbReference type="Proteomes" id="UP000576969">
    <property type="component" value="Unassembled WGS sequence"/>
</dbReference>